<dbReference type="RefSeq" id="WP_194506336.1">
    <property type="nucleotide sequence ID" value="NZ_JADILU010000001.1"/>
</dbReference>
<organism evidence="1 2">
    <name type="scientific">Psychroserpens luteus</name>
    <dbReference type="NCBI Taxonomy" id="1434066"/>
    <lineage>
        <taxon>Bacteria</taxon>
        <taxon>Pseudomonadati</taxon>
        <taxon>Bacteroidota</taxon>
        <taxon>Flavobacteriia</taxon>
        <taxon>Flavobacteriales</taxon>
        <taxon>Flavobacteriaceae</taxon>
        <taxon>Psychroserpens</taxon>
    </lineage>
</organism>
<name>A0ABW5ZXN2_9FLAO</name>
<evidence type="ECO:0000313" key="1">
    <source>
        <dbReference type="EMBL" id="MFD2916803.1"/>
    </source>
</evidence>
<dbReference type="EMBL" id="JBHUOS010000010">
    <property type="protein sequence ID" value="MFD2916803.1"/>
    <property type="molecule type" value="Genomic_DNA"/>
</dbReference>
<reference evidence="2" key="1">
    <citation type="journal article" date="2019" name="Int. J. Syst. Evol. Microbiol.">
        <title>The Global Catalogue of Microorganisms (GCM) 10K type strain sequencing project: providing services to taxonomists for standard genome sequencing and annotation.</title>
        <authorList>
            <consortium name="The Broad Institute Genomics Platform"/>
            <consortium name="The Broad Institute Genome Sequencing Center for Infectious Disease"/>
            <person name="Wu L."/>
            <person name="Ma J."/>
        </authorList>
    </citation>
    <scope>NUCLEOTIDE SEQUENCE [LARGE SCALE GENOMIC DNA]</scope>
    <source>
        <strain evidence="2">KCTC 32514</strain>
    </source>
</reference>
<protein>
    <submittedName>
        <fullName evidence="1">Lipocalin family protein</fullName>
    </submittedName>
</protein>
<gene>
    <name evidence="1" type="ORF">ACFS29_14195</name>
</gene>
<accession>A0ABW5ZXN2</accession>
<sequence>MKQLIAICFAVCLLSCGVSKTVKTSKKVIKGNWTLSNITYSKTGTYNVTLFNDASKDCFEGSNWQFIPNNNTGIYTITKSDCTTGGRYFNFTIQEVDEATGYYDFLLKPTNEKGKSETNAGFRLNLTSLTDSQMQWQQTVNIDGVPFIININFTKTL</sequence>
<dbReference type="Proteomes" id="UP001597548">
    <property type="component" value="Unassembled WGS sequence"/>
</dbReference>
<proteinExistence type="predicted"/>
<evidence type="ECO:0000313" key="2">
    <source>
        <dbReference type="Proteomes" id="UP001597548"/>
    </source>
</evidence>
<keyword evidence="2" id="KW-1185">Reference proteome</keyword>
<comment type="caution">
    <text evidence="1">The sequence shown here is derived from an EMBL/GenBank/DDBJ whole genome shotgun (WGS) entry which is preliminary data.</text>
</comment>